<dbReference type="eggNOG" id="COG0121">
    <property type="taxonomic scope" value="Bacteria"/>
</dbReference>
<keyword evidence="4" id="KW-1185">Reference proteome</keyword>
<dbReference type="PANTHER" id="PTHR43187:SF1">
    <property type="entry name" value="GLUTAMINE AMIDOTRANSFERASE DUG3-RELATED"/>
    <property type="match status" value="1"/>
</dbReference>
<sequence>MCRWLAYYGSPILLDELLYKPEHSLIDQSKHARMGVETLNGDGVGVGWYPDFATGSDGPVTPAQYRSTGPAWGDMNLRDLAGHVRSPLFFAHIRASTGTPVQQTNSHPFRRGRWLWMHNGAISRFHELKRDLLLSVDAALLPDIQGSTDSELMFYLALSFGLEEDPPAAVARMIRLVEETGAKHGIDNPLQMTVATSDGERVWVFRYSTERKSRSLFFSTAPETLHRLYPENAVFSGLSPETRIVVSEPLGDLPGAWNEVPESTCGIIQPGMDELIPLNPFA</sequence>
<dbReference type="Proteomes" id="UP000183015">
    <property type="component" value="Unassembled WGS sequence"/>
</dbReference>
<evidence type="ECO:0000259" key="2">
    <source>
        <dbReference type="PROSITE" id="PS51278"/>
    </source>
</evidence>
<evidence type="ECO:0000313" key="3">
    <source>
        <dbReference type="EMBL" id="SEL81177.1"/>
    </source>
</evidence>
<dbReference type="CDD" id="cd01908">
    <property type="entry name" value="YafJ"/>
    <property type="match status" value="1"/>
</dbReference>
<dbReference type="AlphaFoldDB" id="A0A1H7TBH5"/>
<dbReference type="RefSeq" id="WP_042444226.1">
    <property type="nucleotide sequence ID" value="NZ_BBPN01000006.1"/>
</dbReference>
<evidence type="ECO:0000256" key="1">
    <source>
        <dbReference type="ARBA" id="ARBA00022962"/>
    </source>
</evidence>
<keyword evidence="1 3" id="KW-0315">Glutamine amidotransferase</keyword>
<gene>
    <name evidence="3" type="ORF">SAMN05414137_113138</name>
</gene>
<dbReference type="PROSITE" id="PS51278">
    <property type="entry name" value="GATASE_TYPE_2"/>
    <property type="match status" value="1"/>
</dbReference>
<dbReference type="PANTHER" id="PTHR43187">
    <property type="entry name" value="GLUTAMINE AMIDOTRANSFERASE DUG3-RELATED"/>
    <property type="match status" value="1"/>
</dbReference>
<feature type="domain" description="Glutamine amidotransferase type-2" evidence="2">
    <location>
        <begin position="2"/>
        <end position="282"/>
    </location>
</feature>
<dbReference type="EMBL" id="FOAZ01000013">
    <property type="protein sequence ID" value="SEL81177.1"/>
    <property type="molecule type" value="Genomic_DNA"/>
</dbReference>
<dbReference type="GO" id="GO:0016740">
    <property type="term" value="F:transferase activity"/>
    <property type="evidence" value="ECO:0007669"/>
    <property type="project" value="UniProtKB-KW"/>
</dbReference>
<evidence type="ECO:0000313" key="4">
    <source>
        <dbReference type="Proteomes" id="UP000183015"/>
    </source>
</evidence>
<proteinExistence type="predicted"/>
<organism evidence="3 4">
    <name type="scientific">Streptacidiphilus jiangxiensis</name>
    <dbReference type="NCBI Taxonomy" id="235985"/>
    <lineage>
        <taxon>Bacteria</taxon>
        <taxon>Bacillati</taxon>
        <taxon>Actinomycetota</taxon>
        <taxon>Actinomycetes</taxon>
        <taxon>Kitasatosporales</taxon>
        <taxon>Streptomycetaceae</taxon>
        <taxon>Streptacidiphilus</taxon>
    </lineage>
</organism>
<dbReference type="OrthoDB" id="9804310at2"/>
<dbReference type="Pfam" id="PF13230">
    <property type="entry name" value="GATase_4"/>
    <property type="match status" value="1"/>
</dbReference>
<dbReference type="InterPro" id="IPR026869">
    <property type="entry name" value="EgtC-like"/>
</dbReference>
<dbReference type="InterPro" id="IPR029055">
    <property type="entry name" value="Ntn_hydrolases_N"/>
</dbReference>
<keyword evidence="3" id="KW-0808">Transferase</keyword>
<name>A0A1H7TBH5_STRJI</name>
<dbReference type="InterPro" id="IPR017932">
    <property type="entry name" value="GATase_2_dom"/>
</dbReference>
<accession>A0A1H7TBH5</accession>
<dbReference type="SUPFAM" id="SSF56235">
    <property type="entry name" value="N-terminal nucleophile aminohydrolases (Ntn hydrolases)"/>
    <property type="match status" value="1"/>
</dbReference>
<protein>
    <submittedName>
        <fullName evidence="3">Glutamine amidotransferase</fullName>
    </submittedName>
</protein>
<dbReference type="Gene3D" id="3.60.20.10">
    <property type="entry name" value="Glutamine Phosphoribosylpyrophosphate, subunit 1, domain 1"/>
    <property type="match status" value="1"/>
</dbReference>
<dbReference type="STRING" id="235985.SAMN05414137_113138"/>
<dbReference type="InterPro" id="IPR052373">
    <property type="entry name" value="Gamma-glu_amide_hydrolase"/>
</dbReference>
<reference evidence="4" key="1">
    <citation type="submission" date="2016-10" db="EMBL/GenBank/DDBJ databases">
        <authorList>
            <person name="Varghese N."/>
        </authorList>
    </citation>
    <scope>NUCLEOTIDE SEQUENCE [LARGE SCALE GENOMIC DNA]</scope>
    <source>
        <strain evidence="4">DSM 45096 / BCRC 16803 / CGMCC 4.1857 / CIP 109030 / JCM 12277 / KCTC 19219 / NBRC 100920 / 33214</strain>
    </source>
</reference>